<dbReference type="Proteomes" id="UP000703661">
    <property type="component" value="Unassembled WGS sequence"/>
</dbReference>
<sequence>MSAHLQALTTDTFVGISIRGKELAIFLTQALIPTIKMTLSTLTLILKSTGTMAMTILLTSQILNKKLCDSSVEGNNPKIDSVAEFLENNTIEASTEDEADEAADVSNLSEDKEAPAINLASTIVSAQLQDYSWIELTVPEAKIRESVGGHRIKKEDYDYLPWVFHVDKEDFELWKDRDASNHFFIWNERNSRANSGNKVNDDFNTNDEDVDNNKSKLNSFQLYFRHCAGHPRKKKVKNQDQSEELEPIERPAGKLAERPAKKTRMVLKPSKKVGCKTRQIVHDVKSDMNEYASKG</sequence>
<evidence type="ECO:0000313" key="2">
    <source>
        <dbReference type="EMBL" id="KAG0008788.1"/>
    </source>
</evidence>
<gene>
    <name evidence="2" type="ORF">BGZ80_003051</name>
</gene>
<dbReference type="AlphaFoldDB" id="A0A9P6MP21"/>
<comment type="caution">
    <text evidence="2">The sequence shown here is derived from an EMBL/GenBank/DDBJ whole genome shotgun (WGS) entry which is preliminary data.</text>
</comment>
<dbReference type="EMBL" id="JAAAID010001787">
    <property type="protein sequence ID" value="KAG0008788.1"/>
    <property type="molecule type" value="Genomic_DNA"/>
</dbReference>
<name>A0A9P6MP21_9FUNG</name>
<protein>
    <submittedName>
        <fullName evidence="2">Uncharacterized protein</fullName>
    </submittedName>
</protein>
<reference evidence="2" key="1">
    <citation type="journal article" date="2020" name="Fungal Divers.">
        <title>Resolving the Mortierellaceae phylogeny through synthesis of multi-gene phylogenetics and phylogenomics.</title>
        <authorList>
            <person name="Vandepol N."/>
            <person name="Liber J."/>
            <person name="Desiro A."/>
            <person name="Na H."/>
            <person name="Kennedy M."/>
            <person name="Barry K."/>
            <person name="Grigoriev I.V."/>
            <person name="Miller A.N."/>
            <person name="O'Donnell K."/>
            <person name="Stajich J.E."/>
            <person name="Bonito G."/>
        </authorList>
    </citation>
    <scope>NUCLEOTIDE SEQUENCE</scope>
    <source>
        <strain evidence="2">NRRL 2769</strain>
    </source>
</reference>
<accession>A0A9P6MP21</accession>
<evidence type="ECO:0000313" key="3">
    <source>
        <dbReference type="Proteomes" id="UP000703661"/>
    </source>
</evidence>
<keyword evidence="3" id="KW-1185">Reference proteome</keyword>
<organism evidence="2 3">
    <name type="scientific">Entomortierella chlamydospora</name>
    <dbReference type="NCBI Taxonomy" id="101097"/>
    <lineage>
        <taxon>Eukaryota</taxon>
        <taxon>Fungi</taxon>
        <taxon>Fungi incertae sedis</taxon>
        <taxon>Mucoromycota</taxon>
        <taxon>Mortierellomycotina</taxon>
        <taxon>Mortierellomycetes</taxon>
        <taxon>Mortierellales</taxon>
        <taxon>Mortierellaceae</taxon>
        <taxon>Entomortierella</taxon>
    </lineage>
</organism>
<evidence type="ECO:0000256" key="1">
    <source>
        <dbReference type="SAM" id="MobiDB-lite"/>
    </source>
</evidence>
<proteinExistence type="predicted"/>
<feature type="compositionally biased region" description="Basic and acidic residues" evidence="1">
    <location>
        <begin position="247"/>
        <end position="260"/>
    </location>
</feature>
<feature type="region of interest" description="Disordered" evidence="1">
    <location>
        <begin position="231"/>
        <end position="260"/>
    </location>
</feature>